<accession>A0A2M9XI82</accession>
<keyword evidence="10" id="KW-1185">Reference proteome</keyword>
<feature type="domain" description="MacB-like periplasmic core" evidence="8">
    <location>
        <begin position="24"/>
        <end position="224"/>
    </location>
</feature>
<feature type="domain" description="ABC3 transporter permease C-terminal" evidence="7">
    <location>
        <begin position="727"/>
        <end position="827"/>
    </location>
</feature>
<feature type="transmembrane region" description="Helical" evidence="6">
    <location>
        <begin position="302"/>
        <end position="332"/>
    </location>
</feature>
<keyword evidence="2" id="KW-1003">Cell membrane</keyword>
<evidence type="ECO:0000256" key="2">
    <source>
        <dbReference type="ARBA" id="ARBA00022475"/>
    </source>
</evidence>
<proteinExistence type="predicted"/>
<dbReference type="Pfam" id="PF02687">
    <property type="entry name" value="FtsX"/>
    <property type="match status" value="2"/>
</dbReference>
<dbReference type="EMBL" id="NPDN01000001">
    <property type="protein sequence ID" value="PJZ27396.1"/>
    <property type="molecule type" value="Genomic_DNA"/>
</dbReference>
<evidence type="ECO:0000259" key="7">
    <source>
        <dbReference type="Pfam" id="PF02687"/>
    </source>
</evidence>
<sequence>MNIRFFLRVMFREIFSKKTSSLQIILAITIGTGAVLAVHSYRDQFTSSIIREAKNIMGSDLVVTSPSPLTSEQTAFLSKELPKGSKLSELVQFPSMLRNPNSQDSSLSLIKAIRGDYPYFGELETEPKGLFRKLRPGEILLESGLIKNLKLKIGSKVQLGESNFVLKGSILKEPGMAGNFLSMAPSSIIKKESLAETGLEQRGSRISYQVPILLPNGTDANAFKKSKFSEFAKNDLILYESTEANSGSQKFLTNTLDFFSLLALCAFFLGGISILLTSRAVVRSKSTTFAVYKCLGAGPNLVLGLVLSELLILSTIGAICGFLFGSFLQTQIPNMADKEFLFEPKLIPDLKAFFWAFVLAWVVPLVSAWESLSTTRNLSPMYALKSDFANELSSVPKLKFKQSISFIAVFGLFFVLAWWETGDWIKGLILCATLLFLPVVIYLGILGIRFVIRFLLQRSEFSASVRMALRKLDRPRTGLSWVSVGLGSSVFVLLLSIFLSDSLLEYSGAKDKERRPNMFVLDIRPEQLESFQQTAEKYKVEKLLTAPVIGARLTHVNGELVKKEDMELSALRRDWRSTARTREYFLSYRENLYPTENVTDGDFWRKGEEDQISVEKEFSKNLKVDLGDKLSFSIGGVEVTGTIRNFRTVNWSDMRPNFVVLFSKGILEKAPKFYLSSFLLGSSDSRYSLQKELSNEFPNLTIVDTEKAVQSFLGILEKMSFAIRWMTGLIVLSSLLLILSSLELSRKERLEETSLLRIIGGTKTFLRKYFLAESLLLANLSFVLAFVLVWGVSSYMSEIIFEIQASVPWLEIGIFYISLNIAVVGMYFGALRNEWRRSPTLYLKEI</sequence>
<keyword evidence="3 6" id="KW-0812">Transmembrane</keyword>
<dbReference type="RefSeq" id="WP_100705135.1">
    <property type="nucleotide sequence ID" value="NZ_NPDL01000004.1"/>
</dbReference>
<evidence type="ECO:0000313" key="10">
    <source>
        <dbReference type="Proteomes" id="UP000232196"/>
    </source>
</evidence>
<evidence type="ECO:0000256" key="1">
    <source>
        <dbReference type="ARBA" id="ARBA00004651"/>
    </source>
</evidence>
<dbReference type="OrthoDB" id="9775544at2"/>
<organism evidence="9 10">
    <name type="scientific">Leptospira hartskeerlii</name>
    <dbReference type="NCBI Taxonomy" id="2023177"/>
    <lineage>
        <taxon>Bacteria</taxon>
        <taxon>Pseudomonadati</taxon>
        <taxon>Spirochaetota</taxon>
        <taxon>Spirochaetia</taxon>
        <taxon>Leptospirales</taxon>
        <taxon>Leptospiraceae</taxon>
        <taxon>Leptospira</taxon>
    </lineage>
</organism>
<dbReference type="InterPro" id="IPR003838">
    <property type="entry name" value="ABC3_permease_C"/>
</dbReference>
<feature type="transmembrane region" description="Helical" evidence="6">
    <location>
        <begin position="721"/>
        <end position="739"/>
    </location>
</feature>
<dbReference type="GO" id="GO:0005886">
    <property type="term" value="C:plasma membrane"/>
    <property type="evidence" value="ECO:0007669"/>
    <property type="project" value="UniProtKB-SubCell"/>
</dbReference>
<feature type="transmembrane region" description="Helical" evidence="6">
    <location>
        <begin position="812"/>
        <end position="831"/>
    </location>
</feature>
<dbReference type="Proteomes" id="UP000232196">
    <property type="component" value="Unassembled WGS sequence"/>
</dbReference>
<evidence type="ECO:0000256" key="5">
    <source>
        <dbReference type="ARBA" id="ARBA00023136"/>
    </source>
</evidence>
<dbReference type="InterPro" id="IPR038766">
    <property type="entry name" value="Membrane_comp_ABC_pdt"/>
</dbReference>
<reference evidence="9 10" key="1">
    <citation type="submission" date="2017-07" db="EMBL/GenBank/DDBJ databases">
        <title>Leptospira spp. isolated from tropical soils.</title>
        <authorList>
            <person name="Thibeaux R."/>
            <person name="Iraola G."/>
            <person name="Ferres I."/>
            <person name="Bierque E."/>
            <person name="Girault D."/>
            <person name="Soupe-Gilbert M.-E."/>
            <person name="Picardeau M."/>
            <person name="Goarant C."/>
        </authorList>
    </citation>
    <scope>NUCLEOTIDE SEQUENCE [LARGE SCALE GENOMIC DNA]</scope>
    <source>
        <strain evidence="9 10">MCA1-C-A1</strain>
    </source>
</reference>
<protein>
    <submittedName>
        <fullName evidence="9">ABC transporter permease</fullName>
    </submittedName>
</protein>
<evidence type="ECO:0000256" key="4">
    <source>
        <dbReference type="ARBA" id="ARBA00022989"/>
    </source>
</evidence>
<feature type="transmembrane region" description="Helical" evidence="6">
    <location>
        <begin position="352"/>
        <end position="372"/>
    </location>
</feature>
<comment type="caution">
    <text evidence="9">The sequence shown here is derived from an EMBL/GenBank/DDBJ whole genome shotgun (WGS) entry which is preliminary data.</text>
</comment>
<feature type="transmembrane region" description="Helical" evidence="6">
    <location>
        <begin position="403"/>
        <end position="421"/>
    </location>
</feature>
<dbReference type="PANTHER" id="PTHR30287">
    <property type="entry name" value="MEMBRANE COMPONENT OF PREDICTED ABC SUPERFAMILY METABOLITE UPTAKE TRANSPORTER"/>
    <property type="match status" value="1"/>
</dbReference>
<comment type="subcellular location">
    <subcellularLocation>
        <location evidence="1">Cell membrane</location>
        <topology evidence="1">Multi-pass membrane protein</topology>
    </subcellularLocation>
</comment>
<keyword evidence="4 6" id="KW-1133">Transmembrane helix</keyword>
<feature type="transmembrane region" description="Helical" evidence="6">
    <location>
        <begin position="258"/>
        <end position="282"/>
    </location>
</feature>
<evidence type="ECO:0000256" key="6">
    <source>
        <dbReference type="SAM" id="Phobius"/>
    </source>
</evidence>
<feature type="transmembrane region" description="Helical" evidence="6">
    <location>
        <begin position="477"/>
        <end position="499"/>
    </location>
</feature>
<dbReference type="Pfam" id="PF12704">
    <property type="entry name" value="MacB_PCD"/>
    <property type="match status" value="1"/>
</dbReference>
<evidence type="ECO:0000259" key="8">
    <source>
        <dbReference type="Pfam" id="PF12704"/>
    </source>
</evidence>
<keyword evidence="5 6" id="KW-0472">Membrane</keyword>
<dbReference type="AlphaFoldDB" id="A0A2M9XI82"/>
<gene>
    <name evidence="9" type="ORF">CH357_02270</name>
</gene>
<feature type="transmembrane region" description="Helical" evidence="6">
    <location>
        <begin position="427"/>
        <end position="456"/>
    </location>
</feature>
<name>A0A2M9XI82_9LEPT</name>
<feature type="domain" description="ABC3 transporter permease C-terminal" evidence="7">
    <location>
        <begin position="261"/>
        <end position="380"/>
    </location>
</feature>
<dbReference type="PANTHER" id="PTHR30287:SF1">
    <property type="entry name" value="INNER MEMBRANE PROTEIN"/>
    <property type="match status" value="1"/>
</dbReference>
<evidence type="ECO:0000256" key="3">
    <source>
        <dbReference type="ARBA" id="ARBA00022692"/>
    </source>
</evidence>
<evidence type="ECO:0000313" key="9">
    <source>
        <dbReference type="EMBL" id="PJZ27396.1"/>
    </source>
</evidence>
<dbReference type="InterPro" id="IPR025857">
    <property type="entry name" value="MacB_PCD"/>
</dbReference>
<feature type="transmembrane region" description="Helical" evidence="6">
    <location>
        <begin position="769"/>
        <end position="792"/>
    </location>
</feature>